<reference evidence="1" key="1">
    <citation type="submission" date="2022-03" db="EMBL/GenBank/DDBJ databases">
        <authorList>
            <person name="Alioto T."/>
            <person name="Alioto T."/>
            <person name="Gomez Garrido J."/>
        </authorList>
    </citation>
    <scope>NUCLEOTIDE SEQUENCE</scope>
</reference>
<evidence type="ECO:0000313" key="2">
    <source>
        <dbReference type="Proteomes" id="UP001295444"/>
    </source>
</evidence>
<proteinExistence type="predicted"/>
<dbReference type="AlphaFoldDB" id="A0AAD1RQE9"/>
<gene>
    <name evidence="1" type="ORF">PECUL_23A042178</name>
</gene>
<name>A0AAD1RQE9_PELCU</name>
<dbReference type="Proteomes" id="UP001295444">
    <property type="component" value="Chromosome 03"/>
</dbReference>
<organism evidence="1 2">
    <name type="scientific">Pelobates cultripes</name>
    <name type="common">Western spadefoot toad</name>
    <dbReference type="NCBI Taxonomy" id="61616"/>
    <lineage>
        <taxon>Eukaryota</taxon>
        <taxon>Metazoa</taxon>
        <taxon>Chordata</taxon>
        <taxon>Craniata</taxon>
        <taxon>Vertebrata</taxon>
        <taxon>Euteleostomi</taxon>
        <taxon>Amphibia</taxon>
        <taxon>Batrachia</taxon>
        <taxon>Anura</taxon>
        <taxon>Pelobatoidea</taxon>
        <taxon>Pelobatidae</taxon>
        <taxon>Pelobates</taxon>
    </lineage>
</organism>
<sequence length="234" mass="26337">MSESSPGSGYEEKTVEGKRLCTDCLHKVQHDLSLCSHMTCGQGLQRCLLSVQSAEIFGISSEENFQVSALPFGLNAAPRIFICAYSDIESPEHHLVPLSGGSTSDSLRPSEGRHTEEYSSFRTPKVWLLDEYQEKQFHTSSVVDIPEWKILCSAFPYLRNSSTDCEGFLSQFLHFCLVTILASTSRLVRWAQWHLWIPHRSFLSWFNKRKIIGAATDFVPISGVTPYLVAEKGE</sequence>
<protein>
    <submittedName>
        <fullName evidence="1">Uncharacterized protein</fullName>
    </submittedName>
</protein>
<evidence type="ECO:0000313" key="1">
    <source>
        <dbReference type="EMBL" id="CAH2276217.1"/>
    </source>
</evidence>
<dbReference type="EMBL" id="OW240914">
    <property type="protein sequence ID" value="CAH2276217.1"/>
    <property type="molecule type" value="Genomic_DNA"/>
</dbReference>
<accession>A0AAD1RQE9</accession>
<keyword evidence="2" id="KW-1185">Reference proteome</keyword>